<gene>
    <name evidence="10" type="ORF">DFA_11782</name>
</gene>
<feature type="compositionally biased region" description="Low complexity" evidence="8">
    <location>
        <begin position="416"/>
        <end position="459"/>
    </location>
</feature>
<dbReference type="GO" id="GO:0007155">
    <property type="term" value="P:cell adhesion"/>
    <property type="evidence" value="ECO:0007669"/>
    <property type="project" value="InterPro"/>
</dbReference>
<evidence type="ECO:0000256" key="3">
    <source>
        <dbReference type="ARBA" id="ARBA00022670"/>
    </source>
</evidence>
<keyword evidence="9" id="KW-0812">Transmembrane</keyword>
<sequence>MADFRKSLFPEGTNQQQYTNNNNNNNHYFVNSKLQHSDINVNINIGTGNNKKNNTNTNHNTTKNNNITTTPPPSTIENNNIDNNNIDSNDWNPIRITIYSDNLLDENDTKYSCKNRNQNVFMLENGTMVSTLCRPNDVLTPEKRQHLNKMIREAVEFFQSTLSMTHPIDYPIKFGSPLSYCNPSAPIAVPPEFILSGVNHSDLVLLVTSRPLVQNDVLAFVANETDWPIFYSIYPETGAPGSLVTIQGRNFYGSLKVIIVEPTETVEMIGTEMLIVKIASNDVLMSSRLFQPSSSKYLLQGDPSQLPVNVVILNNSTGRNGMGLRAFTLHNYNPMCPKEWIRRNRVVLFVLGAVAVLALVFGSLMCYQRYKAKKRRSNNNNPEDPEDPYDKSHLEKQKEEEIENGFKFLQKHKPPQLSQLNQQQQLHQQQYPPVEQSNNYNIPNINPLNNSPPNNNNNNHPRSLVDNSGADV</sequence>
<dbReference type="RefSeq" id="XP_004350728.1">
    <property type="nucleotide sequence ID" value="XM_004350677.1"/>
</dbReference>
<keyword evidence="7" id="KW-0482">Metalloprotease</keyword>
<dbReference type="GO" id="GO:0016020">
    <property type="term" value="C:membrane"/>
    <property type="evidence" value="ECO:0007669"/>
    <property type="project" value="InterPro"/>
</dbReference>
<dbReference type="GO" id="GO:0046872">
    <property type="term" value="F:metal ion binding"/>
    <property type="evidence" value="ECO:0007669"/>
    <property type="project" value="UniProtKB-KW"/>
</dbReference>
<comment type="cofactor">
    <cofactor evidence="1">
        <name>Zn(2+)</name>
        <dbReference type="ChEBI" id="CHEBI:29105"/>
    </cofactor>
</comment>
<dbReference type="InterPro" id="IPR001577">
    <property type="entry name" value="Peptidase_M8"/>
</dbReference>
<dbReference type="InterPro" id="IPR014756">
    <property type="entry name" value="Ig_E-set"/>
</dbReference>
<comment type="similarity">
    <text evidence="2">Belongs to the peptidase M8 family.</text>
</comment>
<keyword evidence="11" id="KW-1185">Reference proteome</keyword>
<name>F4QE73_CACFS</name>
<dbReference type="Proteomes" id="UP000007797">
    <property type="component" value="Unassembled WGS sequence"/>
</dbReference>
<dbReference type="GO" id="GO:0004222">
    <property type="term" value="F:metalloendopeptidase activity"/>
    <property type="evidence" value="ECO:0007669"/>
    <property type="project" value="InterPro"/>
</dbReference>
<feature type="region of interest" description="Disordered" evidence="8">
    <location>
        <begin position="373"/>
        <end position="392"/>
    </location>
</feature>
<feature type="region of interest" description="Disordered" evidence="8">
    <location>
        <begin position="1"/>
        <end position="24"/>
    </location>
</feature>
<evidence type="ECO:0000256" key="4">
    <source>
        <dbReference type="ARBA" id="ARBA00022723"/>
    </source>
</evidence>
<evidence type="ECO:0000313" key="11">
    <source>
        <dbReference type="Proteomes" id="UP000007797"/>
    </source>
</evidence>
<feature type="region of interest" description="Disordered" evidence="8">
    <location>
        <begin position="416"/>
        <end position="472"/>
    </location>
</feature>
<dbReference type="AlphaFoldDB" id="F4QE73"/>
<feature type="compositionally biased region" description="Low complexity" evidence="8">
    <location>
        <begin position="13"/>
        <end position="24"/>
    </location>
</feature>
<organism evidence="10 11">
    <name type="scientific">Cavenderia fasciculata</name>
    <name type="common">Slime mold</name>
    <name type="synonym">Dictyostelium fasciculatum</name>
    <dbReference type="NCBI Taxonomy" id="261658"/>
    <lineage>
        <taxon>Eukaryota</taxon>
        <taxon>Amoebozoa</taxon>
        <taxon>Evosea</taxon>
        <taxon>Eumycetozoa</taxon>
        <taxon>Dictyostelia</taxon>
        <taxon>Acytosteliales</taxon>
        <taxon>Cavenderiaceae</taxon>
        <taxon>Cavenderia</taxon>
    </lineage>
</organism>
<dbReference type="SUPFAM" id="SSF81296">
    <property type="entry name" value="E set domains"/>
    <property type="match status" value="1"/>
</dbReference>
<evidence type="ECO:0000256" key="9">
    <source>
        <dbReference type="SAM" id="Phobius"/>
    </source>
</evidence>
<evidence type="ECO:0008006" key="12">
    <source>
        <dbReference type="Google" id="ProtNLM"/>
    </source>
</evidence>
<protein>
    <recommendedName>
        <fullName evidence="12">IPT/TIG domain-containing protein</fullName>
    </recommendedName>
</protein>
<dbReference type="GeneID" id="14865282"/>
<feature type="transmembrane region" description="Helical" evidence="9">
    <location>
        <begin position="346"/>
        <end position="367"/>
    </location>
</feature>
<keyword evidence="3" id="KW-0645">Protease</keyword>
<evidence type="ECO:0000256" key="1">
    <source>
        <dbReference type="ARBA" id="ARBA00001947"/>
    </source>
</evidence>
<keyword evidence="4" id="KW-0479">Metal-binding</keyword>
<keyword evidence="6" id="KW-0862">Zinc</keyword>
<evidence type="ECO:0000256" key="8">
    <source>
        <dbReference type="SAM" id="MobiDB-lite"/>
    </source>
</evidence>
<dbReference type="KEGG" id="dfa:DFA_11782"/>
<dbReference type="Pfam" id="PF01457">
    <property type="entry name" value="Peptidase_M8"/>
    <property type="match status" value="1"/>
</dbReference>
<evidence type="ECO:0000256" key="7">
    <source>
        <dbReference type="ARBA" id="ARBA00023049"/>
    </source>
</evidence>
<dbReference type="GO" id="GO:0006508">
    <property type="term" value="P:proteolysis"/>
    <property type="evidence" value="ECO:0007669"/>
    <property type="project" value="UniProtKB-KW"/>
</dbReference>
<keyword evidence="9" id="KW-0472">Membrane</keyword>
<evidence type="ECO:0000256" key="2">
    <source>
        <dbReference type="ARBA" id="ARBA00005860"/>
    </source>
</evidence>
<reference evidence="11" key="1">
    <citation type="journal article" date="2011" name="Genome Res.">
        <title>Phylogeny-wide analysis of social amoeba genomes highlights ancient origins for complex intercellular communication.</title>
        <authorList>
            <person name="Heidel A.J."/>
            <person name="Lawal H.M."/>
            <person name="Felder M."/>
            <person name="Schilde C."/>
            <person name="Helps N.R."/>
            <person name="Tunggal B."/>
            <person name="Rivero F."/>
            <person name="John U."/>
            <person name="Schleicher M."/>
            <person name="Eichinger L."/>
            <person name="Platzer M."/>
            <person name="Noegel A.A."/>
            <person name="Schaap P."/>
            <person name="Gloeckner G."/>
        </authorList>
    </citation>
    <scope>NUCLEOTIDE SEQUENCE [LARGE SCALE GENOMIC DNA]</scope>
    <source>
        <strain evidence="11">SH3</strain>
    </source>
</reference>
<feature type="region of interest" description="Disordered" evidence="8">
    <location>
        <begin position="45"/>
        <end position="87"/>
    </location>
</feature>
<keyword evidence="9" id="KW-1133">Transmembrane helix</keyword>
<keyword evidence="5" id="KW-0378">Hydrolase</keyword>
<evidence type="ECO:0000256" key="6">
    <source>
        <dbReference type="ARBA" id="ARBA00022833"/>
    </source>
</evidence>
<accession>F4QE73</accession>
<evidence type="ECO:0000313" key="10">
    <source>
        <dbReference type="EMBL" id="EGG14020.1"/>
    </source>
</evidence>
<dbReference type="SUPFAM" id="SSF55486">
    <property type="entry name" value="Metalloproteases ('zincins'), catalytic domain"/>
    <property type="match status" value="1"/>
</dbReference>
<evidence type="ECO:0000256" key="5">
    <source>
        <dbReference type="ARBA" id="ARBA00022801"/>
    </source>
</evidence>
<proteinExistence type="inferred from homology"/>
<dbReference type="EMBL" id="GL883029">
    <property type="protein sequence ID" value="EGG14020.1"/>
    <property type="molecule type" value="Genomic_DNA"/>
</dbReference>
<dbReference type="Gene3D" id="3.10.170.20">
    <property type="match status" value="1"/>
</dbReference>